<keyword evidence="6" id="KW-1185">Reference proteome</keyword>
<dbReference type="Gene3D" id="3.90.550.10">
    <property type="entry name" value="Spore Coat Polysaccharide Biosynthesis Protein SpsA, Chain A"/>
    <property type="match status" value="1"/>
</dbReference>
<evidence type="ECO:0000256" key="3">
    <source>
        <dbReference type="ARBA" id="ARBA00022679"/>
    </source>
</evidence>
<comment type="caution">
    <text evidence="5">The sequence shown here is derived from an EMBL/GenBank/DDBJ whole genome shotgun (WGS) entry which is preliminary data.</text>
</comment>
<reference evidence="5 6" key="1">
    <citation type="submission" date="2022-04" db="EMBL/GenBank/DDBJ databases">
        <title>Human microbiome associated bacterial genomes.</title>
        <authorList>
            <person name="Sandstrom S."/>
            <person name="Salamzade R."/>
            <person name="Kalan L.R."/>
        </authorList>
    </citation>
    <scope>NUCLEOTIDE SEQUENCE [LARGE SCALE GENOMIC DNA]</scope>
    <source>
        <strain evidence="6">p3-SID1799</strain>
    </source>
</reference>
<comment type="similarity">
    <text evidence="1">Belongs to the glycosyltransferase 2 family.</text>
</comment>
<feature type="domain" description="Glycosyltransferase 2-like" evidence="4">
    <location>
        <begin position="5"/>
        <end position="142"/>
    </location>
</feature>
<dbReference type="Pfam" id="PF00535">
    <property type="entry name" value="Glycos_transf_2"/>
    <property type="match status" value="1"/>
</dbReference>
<proteinExistence type="inferred from homology"/>
<dbReference type="InterPro" id="IPR050834">
    <property type="entry name" value="Glycosyltransf_2"/>
</dbReference>
<dbReference type="Proteomes" id="UP001525379">
    <property type="component" value="Unassembled WGS sequence"/>
</dbReference>
<dbReference type="EMBL" id="JALXSQ010000001">
    <property type="protein sequence ID" value="MCT2041754.1"/>
    <property type="molecule type" value="Genomic_DNA"/>
</dbReference>
<organism evidence="5 6">
    <name type="scientific">Pseudoclavibacter albus</name>
    <dbReference type="NCBI Taxonomy" id="272241"/>
    <lineage>
        <taxon>Bacteria</taxon>
        <taxon>Bacillati</taxon>
        <taxon>Actinomycetota</taxon>
        <taxon>Actinomycetes</taxon>
        <taxon>Micrococcales</taxon>
        <taxon>Microbacteriaceae</taxon>
        <taxon>Pseudoclavibacter</taxon>
    </lineage>
</organism>
<evidence type="ECO:0000256" key="1">
    <source>
        <dbReference type="ARBA" id="ARBA00006739"/>
    </source>
</evidence>
<accession>A0ABT2HTV1</accession>
<dbReference type="GO" id="GO:0016757">
    <property type="term" value="F:glycosyltransferase activity"/>
    <property type="evidence" value="ECO:0007669"/>
    <property type="project" value="UniProtKB-KW"/>
</dbReference>
<dbReference type="InterPro" id="IPR001173">
    <property type="entry name" value="Glyco_trans_2-like"/>
</dbReference>
<evidence type="ECO:0000313" key="5">
    <source>
        <dbReference type="EMBL" id="MCT2041754.1"/>
    </source>
</evidence>
<dbReference type="InterPro" id="IPR029044">
    <property type="entry name" value="Nucleotide-diphossugar_trans"/>
</dbReference>
<evidence type="ECO:0000313" key="6">
    <source>
        <dbReference type="Proteomes" id="UP001525379"/>
    </source>
</evidence>
<gene>
    <name evidence="5" type="ORF">M3D15_00125</name>
</gene>
<dbReference type="PANTHER" id="PTHR43685:SF5">
    <property type="entry name" value="GLYCOSYLTRANSFERASE EPSE-RELATED"/>
    <property type="match status" value="1"/>
</dbReference>
<dbReference type="EC" id="2.4.-.-" evidence="5"/>
<evidence type="ECO:0000259" key="4">
    <source>
        <dbReference type="Pfam" id="PF00535"/>
    </source>
</evidence>
<name>A0ABT2HTV1_9MICO</name>
<keyword evidence="2 5" id="KW-0328">Glycosyltransferase</keyword>
<protein>
    <submittedName>
        <fullName evidence="5">Glycosyltransferase</fullName>
        <ecNumber evidence="5">2.4.-.-</ecNumber>
    </submittedName>
</protein>
<dbReference type="SUPFAM" id="SSF53448">
    <property type="entry name" value="Nucleotide-diphospho-sugar transferases"/>
    <property type="match status" value="1"/>
</dbReference>
<sequence>MLPVSVLLPVYHRVPAEQFAASLKSVLEQTQPVAELIIIADGPLTDELDAIIERACNEHDTVQCLRLTENRGVAVATQAGLERATQPWIARQDADDISLPERFERMMALLEIRPDLGALGAAMYEFSGTPDNIVGTRSMPESAEAVKRYARFNNPVNNPTSIVHRERTIAAGGIQHLHLMEDYDLMARLIASGHPVENLAEPLVLFRADPGMFTRRRDRRIFASEWDMQRRLKRYGLISTPRMLFNMAVRSGVRLIPASWFTKLYALVFRRVRADATERA</sequence>
<dbReference type="PANTHER" id="PTHR43685">
    <property type="entry name" value="GLYCOSYLTRANSFERASE"/>
    <property type="match status" value="1"/>
</dbReference>
<keyword evidence="3 5" id="KW-0808">Transferase</keyword>
<dbReference type="RefSeq" id="WP_206395128.1">
    <property type="nucleotide sequence ID" value="NZ_JAFDPW010000002.1"/>
</dbReference>
<evidence type="ECO:0000256" key="2">
    <source>
        <dbReference type="ARBA" id="ARBA00022676"/>
    </source>
</evidence>